<keyword evidence="3" id="KW-1185">Reference proteome</keyword>
<dbReference type="InParanoid" id="Q7REE3"/>
<accession>Q7REE3</accession>
<name>Q7REE3_PLAYO</name>
<comment type="caution">
    <text evidence="2">The sequence shown here is derived from an EMBL/GenBank/DDBJ whole genome shotgun (WGS) entry which is preliminary data.</text>
</comment>
<dbReference type="Proteomes" id="UP000008553">
    <property type="component" value="Unassembled WGS sequence"/>
</dbReference>
<dbReference type="EMBL" id="AABL01001605">
    <property type="protein sequence ID" value="EAA17103.1"/>
    <property type="molecule type" value="Genomic_DNA"/>
</dbReference>
<keyword evidence="1" id="KW-1133">Transmembrane helix</keyword>
<proteinExistence type="predicted"/>
<reference evidence="2 3" key="1">
    <citation type="journal article" date="2002" name="Nature">
        <title>Genome sequence and comparative analysis of the model rodent malaria parasite Plasmodium yoelii yoelii.</title>
        <authorList>
            <person name="Carlton J.M."/>
            <person name="Angiuoli S.V."/>
            <person name="Suh B.B."/>
            <person name="Kooij T.W."/>
            <person name="Pertea M."/>
            <person name="Silva J.C."/>
            <person name="Ermolaeva M.D."/>
            <person name="Allen J.E."/>
            <person name="Selengut J.D."/>
            <person name="Koo H.L."/>
            <person name="Peterson J.D."/>
            <person name="Pop M."/>
            <person name="Kosack D.S."/>
            <person name="Shumway M.F."/>
            <person name="Bidwell S.L."/>
            <person name="Shallom S.J."/>
            <person name="van Aken S.E."/>
            <person name="Riedmuller S.B."/>
            <person name="Feldblyum T.V."/>
            <person name="Cho J.K."/>
            <person name="Quackenbush J."/>
            <person name="Sedegah M."/>
            <person name="Shoaibi A."/>
            <person name="Cummings L.M."/>
            <person name="Florens L."/>
            <person name="Yates J.R."/>
            <person name="Raine J.D."/>
            <person name="Sinden R.E."/>
            <person name="Harris M.A."/>
            <person name="Cunningham D.A."/>
            <person name="Preiser P.R."/>
            <person name="Bergman L.W."/>
            <person name="Vaidya A.B."/>
            <person name="van Lin L.H."/>
            <person name="Janse C.J."/>
            <person name="Waters A.P."/>
            <person name="Smith H.O."/>
            <person name="White O.R."/>
            <person name="Salzberg S.L."/>
            <person name="Venter J.C."/>
            <person name="Fraser C.M."/>
            <person name="Hoffman S.L."/>
            <person name="Gardner M.J."/>
            <person name="Carucci D.J."/>
        </authorList>
    </citation>
    <scope>NUCLEOTIDE SEQUENCE [LARGE SCALE GENOMIC DNA]</scope>
    <source>
        <strain evidence="2 3">17XNL</strain>
    </source>
</reference>
<gene>
    <name evidence="2" type="ORF">PY05122</name>
</gene>
<keyword evidence="1" id="KW-0812">Transmembrane</keyword>
<dbReference type="PaxDb" id="73239-Q7REE3"/>
<sequence length="39" mass="4938">MWYMHFLIIIISFTFFDIVLYINIIKLHFNKIFNNTCFY</sequence>
<evidence type="ECO:0000313" key="3">
    <source>
        <dbReference type="Proteomes" id="UP000008553"/>
    </source>
</evidence>
<dbReference type="AlphaFoldDB" id="Q7REE3"/>
<evidence type="ECO:0000256" key="1">
    <source>
        <dbReference type="SAM" id="Phobius"/>
    </source>
</evidence>
<feature type="transmembrane region" description="Helical" evidence="1">
    <location>
        <begin position="6"/>
        <end position="25"/>
    </location>
</feature>
<evidence type="ECO:0000313" key="2">
    <source>
        <dbReference type="EMBL" id="EAA17103.1"/>
    </source>
</evidence>
<protein>
    <submittedName>
        <fullName evidence="2">Uncharacterized protein</fullName>
    </submittedName>
</protein>
<organism evidence="2 3">
    <name type="scientific">Plasmodium yoelii yoelii</name>
    <dbReference type="NCBI Taxonomy" id="73239"/>
    <lineage>
        <taxon>Eukaryota</taxon>
        <taxon>Sar</taxon>
        <taxon>Alveolata</taxon>
        <taxon>Apicomplexa</taxon>
        <taxon>Aconoidasida</taxon>
        <taxon>Haemosporida</taxon>
        <taxon>Plasmodiidae</taxon>
        <taxon>Plasmodium</taxon>
        <taxon>Plasmodium (Vinckeia)</taxon>
    </lineage>
</organism>
<keyword evidence="1" id="KW-0472">Membrane</keyword>